<comment type="caution">
    <text evidence="1">The sequence shown here is derived from an EMBL/GenBank/DDBJ whole genome shotgun (WGS) entry which is preliminary data.</text>
</comment>
<dbReference type="EMBL" id="MFCV01000020">
    <property type="protein sequence ID" value="OGE32845.1"/>
    <property type="molecule type" value="Genomic_DNA"/>
</dbReference>
<protein>
    <submittedName>
        <fullName evidence="1">Uncharacterized protein</fullName>
    </submittedName>
</protein>
<evidence type="ECO:0000313" key="1">
    <source>
        <dbReference type="EMBL" id="OGE32845.1"/>
    </source>
</evidence>
<sequence length="119" mass="13543">METAEQQLLITEEQIVTPAIEILNEVSPLVEKTPSQQLESSKAVVNVLDTLFPEQQFDEKNIQKAKEILGSLTESLSPQQLRDTVAEFQYLVNSWLDDFEREIFKGKTLKELLHEKGGV</sequence>
<reference evidence="1 2" key="1">
    <citation type="journal article" date="2016" name="Nat. Commun.">
        <title>Thousands of microbial genomes shed light on interconnected biogeochemical processes in an aquifer system.</title>
        <authorList>
            <person name="Anantharaman K."/>
            <person name="Brown C.T."/>
            <person name="Hug L.A."/>
            <person name="Sharon I."/>
            <person name="Castelle C.J."/>
            <person name="Probst A.J."/>
            <person name="Thomas B.C."/>
            <person name="Singh A."/>
            <person name="Wilkins M.J."/>
            <person name="Karaoz U."/>
            <person name="Brodie E.L."/>
            <person name="Williams K.H."/>
            <person name="Hubbard S.S."/>
            <person name="Banfield J.F."/>
        </authorList>
    </citation>
    <scope>NUCLEOTIDE SEQUENCE [LARGE SCALE GENOMIC DNA]</scope>
</reference>
<organism evidence="1 2">
    <name type="scientific">Candidatus Daviesbacteria bacterium RIFCSPHIGHO2_02_FULL_36_13</name>
    <dbReference type="NCBI Taxonomy" id="1797768"/>
    <lineage>
        <taxon>Bacteria</taxon>
        <taxon>Candidatus Daviesiibacteriota</taxon>
    </lineage>
</organism>
<gene>
    <name evidence="1" type="ORF">A3C59_04450</name>
</gene>
<dbReference type="Proteomes" id="UP000176902">
    <property type="component" value="Unassembled WGS sequence"/>
</dbReference>
<name>A0A1F5JW31_9BACT</name>
<accession>A0A1F5JW31</accession>
<proteinExistence type="predicted"/>
<dbReference type="AlphaFoldDB" id="A0A1F5JW31"/>
<evidence type="ECO:0000313" key="2">
    <source>
        <dbReference type="Proteomes" id="UP000176902"/>
    </source>
</evidence>